<sequence>MKFVLLLDDIWEQVDLIKIGVPLPSTKITFKIVFTTRFIDICGLMEAHNKIKMECLNDEEAWELFCKKVGEDVATLSNYDNLPSDKIRSSLLYCSLFPEDFPISKMELILRYEIKDTTLLVFLFLYAPLYVKVHDVIRDMLLWIAWIACEVEKEKENFLVQGLTEVPDIWKWEGLRRVSLMSNKTEKVSQMPSSHDPLTLLLQHNYLEMINNDFFQSMHSLRVLNLSCNHSLTDNFKVSFPTTS</sequence>
<comment type="similarity">
    <text evidence="1">Belongs to the disease resistance NB-LRR family.</text>
</comment>
<evidence type="ECO:0000256" key="1">
    <source>
        <dbReference type="ARBA" id="ARBA00008894"/>
    </source>
</evidence>
<dbReference type="PANTHER" id="PTHR33463">
    <property type="entry name" value="NB-ARC DOMAIN-CONTAINING PROTEIN-RELATED"/>
    <property type="match status" value="1"/>
</dbReference>
<evidence type="ECO:0000313" key="5">
    <source>
        <dbReference type="Proteomes" id="UP000236630"/>
    </source>
</evidence>
<comment type="caution">
    <text evidence="4">The sequence shown here is derived from an EMBL/GenBank/DDBJ whole genome shotgun (WGS) entry which is preliminary data.</text>
</comment>
<dbReference type="SUPFAM" id="SSF52058">
    <property type="entry name" value="L domain-like"/>
    <property type="match status" value="1"/>
</dbReference>
<dbReference type="STRING" id="55188.A0A2H5QSV4"/>
<keyword evidence="5" id="KW-1185">Reference proteome</keyword>
<dbReference type="InterPro" id="IPR032675">
    <property type="entry name" value="LRR_dom_sf"/>
</dbReference>
<evidence type="ECO:0000256" key="2">
    <source>
        <dbReference type="ARBA" id="ARBA00022821"/>
    </source>
</evidence>
<name>A0A2H5QSV4_CITUN</name>
<keyword evidence="2" id="KW-0611">Plant defense</keyword>
<accession>A0A2H5QSV4</accession>
<dbReference type="PANTHER" id="PTHR33463:SF220">
    <property type="entry name" value="NB-ARC DOMAIN-CONTAINING PROTEIN"/>
    <property type="match status" value="1"/>
</dbReference>
<feature type="domain" description="NB-ARC" evidence="3">
    <location>
        <begin position="2"/>
        <end position="71"/>
    </location>
</feature>
<dbReference type="GO" id="GO:0043531">
    <property type="term" value="F:ADP binding"/>
    <property type="evidence" value="ECO:0007669"/>
    <property type="project" value="InterPro"/>
</dbReference>
<dbReference type="Gene3D" id="3.80.10.10">
    <property type="entry name" value="Ribonuclease Inhibitor"/>
    <property type="match status" value="1"/>
</dbReference>
<proteinExistence type="inferred from homology"/>
<dbReference type="InterPro" id="IPR002182">
    <property type="entry name" value="NB-ARC"/>
</dbReference>
<reference evidence="4 5" key="1">
    <citation type="journal article" date="2017" name="Front. Genet.">
        <title>Draft sequencing of the heterozygous diploid genome of Satsuma (Citrus unshiu Marc.) using a hybrid assembly approach.</title>
        <authorList>
            <person name="Shimizu T."/>
            <person name="Tanizawa Y."/>
            <person name="Mochizuki T."/>
            <person name="Nagasaki H."/>
            <person name="Yoshioka T."/>
            <person name="Toyoda A."/>
            <person name="Fujiyama A."/>
            <person name="Kaminuma E."/>
            <person name="Nakamura Y."/>
        </authorList>
    </citation>
    <scope>NUCLEOTIDE SEQUENCE [LARGE SCALE GENOMIC DNA]</scope>
    <source>
        <strain evidence="5">cv. Miyagawa wase</strain>
    </source>
</reference>
<organism evidence="4 5">
    <name type="scientific">Citrus unshiu</name>
    <name type="common">Satsuma mandarin</name>
    <name type="synonym">Citrus nobilis var. unshiu</name>
    <dbReference type="NCBI Taxonomy" id="55188"/>
    <lineage>
        <taxon>Eukaryota</taxon>
        <taxon>Viridiplantae</taxon>
        <taxon>Streptophyta</taxon>
        <taxon>Embryophyta</taxon>
        <taxon>Tracheophyta</taxon>
        <taxon>Spermatophyta</taxon>
        <taxon>Magnoliopsida</taxon>
        <taxon>eudicotyledons</taxon>
        <taxon>Gunneridae</taxon>
        <taxon>Pentapetalae</taxon>
        <taxon>rosids</taxon>
        <taxon>malvids</taxon>
        <taxon>Sapindales</taxon>
        <taxon>Rutaceae</taxon>
        <taxon>Aurantioideae</taxon>
        <taxon>Citrus</taxon>
    </lineage>
</organism>
<dbReference type="InterPro" id="IPR050905">
    <property type="entry name" value="Plant_NBS-LRR"/>
</dbReference>
<dbReference type="Pfam" id="PF00931">
    <property type="entry name" value="NB-ARC"/>
    <property type="match status" value="1"/>
</dbReference>
<protein>
    <recommendedName>
        <fullName evidence="3">NB-ARC domain-containing protein</fullName>
    </recommendedName>
</protein>
<dbReference type="Proteomes" id="UP000236630">
    <property type="component" value="Unassembled WGS sequence"/>
</dbReference>
<dbReference type="AlphaFoldDB" id="A0A2H5QSV4"/>
<dbReference type="SUPFAM" id="SSF52540">
    <property type="entry name" value="P-loop containing nucleoside triphosphate hydrolases"/>
    <property type="match status" value="1"/>
</dbReference>
<dbReference type="InterPro" id="IPR027417">
    <property type="entry name" value="P-loop_NTPase"/>
</dbReference>
<evidence type="ECO:0000313" key="4">
    <source>
        <dbReference type="EMBL" id="GAY67706.1"/>
    </source>
</evidence>
<dbReference type="EMBL" id="BDQV01000751">
    <property type="protein sequence ID" value="GAY67706.1"/>
    <property type="molecule type" value="Genomic_DNA"/>
</dbReference>
<evidence type="ECO:0000259" key="3">
    <source>
        <dbReference type="Pfam" id="PF00931"/>
    </source>
</evidence>
<gene>
    <name evidence="4" type="ORF">CUMW_258730</name>
</gene>